<proteinExistence type="predicted"/>
<dbReference type="InterPro" id="IPR018711">
    <property type="entry name" value="NAGPA"/>
</dbReference>
<evidence type="ECO:0000313" key="5">
    <source>
        <dbReference type="Proteomes" id="UP000054526"/>
    </source>
</evidence>
<dbReference type="Gene3D" id="3.30.457.10">
    <property type="entry name" value="Copper amine oxidase-like, N-terminal domain"/>
    <property type="match status" value="1"/>
</dbReference>
<feature type="signal peptide" evidence="1">
    <location>
        <begin position="1"/>
        <end position="29"/>
    </location>
</feature>
<dbReference type="SUPFAM" id="SSF55383">
    <property type="entry name" value="Copper amine oxidase, domain N"/>
    <property type="match status" value="1"/>
</dbReference>
<name>A0ABR5A7X9_9BACL</name>
<feature type="chain" id="PRO_5047365437" evidence="1">
    <location>
        <begin position="30"/>
        <end position="892"/>
    </location>
</feature>
<dbReference type="EMBL" id="JXAL01000006">
    <property type="protein sequence ID" value="KIL36685.1"/>
    <property type="molecule type" value="Genomic_DNA"/>
</dbReference>
<keyword evidence="5" id="KW-1185">Reference proteome</keyword>
<keyword evidence="1" id="KW-0732">Signal</keyword>
<dbReference type="Pfam" id="PF07833">
    <property type="entry name" value="Cu_amine_oxidN1"/>
    <property type="match status" value="1"/>
</dbReference>
<accession>A0ABR5A7X9</accession>
<comment type="caution">
    <text evidence="4">The sequence shown here is derived from an EMBL/GenBank/DDBJ whole genome shotgun (WGS) entry which is preliminary data.</text>
</comment>
<feature type="domain" description="Phosphodiester glycosidase" evidence="3">
    <location>
        <begin position="232"/>
        <end position="418"/>
    </location>
</feature>
<protein>
    <submittedName>
        <fullName evidence="4">Copper amine oxidase</fullName>
    </submittedName>
</protein>
<evidence type="ECO:0000313" key="4">
    <source>
        <dbReference type="EMBL" id="KIL36685.1"/>
    </source>
</evidence>
<organism evidence="4 5">
    <name type="scientific">Cohnella kolymensis</name>
    <dbReference type="NCBI Taxonomy" id="1590652"/>
    <lineage>
        <taxon>Bacteria</taxon>
        <taxon>Bacillati</taxon>
        <taxon>Bacillota</taxon>
        <taxon>Bacilli</taxon>
        <taxon>Bacillales</taxon>
        <taxon>Paenibacillaceae</taxon>
        <taxon>Cohnella</taxon>
    </lineage>
</organism>
<gene>
    <name evidence="4" type="ORF">SD71_06695</name>
</gene>
<dbReference type="Pfam" id="PF09992">
    <property type="entry name" value="NAGPA"/>
    <property type="match status" value="1"/>
</dbReference>
<dbReference type="RefSeq" id="WP_041061270.1">
    <property type="nucleotide sequence ID" value="NZ_JXAL01000006.1"/>
</dbReference>
<feature type="domain" description="Copper amine oxidase-like N-terminal" evidence="2">
    <location>
        <begin position="782"/>
        <end position="891"/>
    </location>
</feature>
<evidence type="ECO:0000256" key="1">
    <source>
        <dbReference type="SAM" id="SignalP"/>
    </source>
</evidence>
<evidence type="ECO:0000259" key="2">
    <source>
        <dbReference type="Pfam" id="PF07833"/>
    </source>
</evidence>
<dbReference type="PANTHER" id="PTHR40446:SF2">
    <property type="entry name" value="N-ACETYLGLUCOSAMINE-1-PHOSPHODIESTER ALPHA-N-ACETYLGLUCOSAMINIDASE"/>
    <property type="match status" value="1"/>
</dbReference>
<evidence type="ECO:0000259" key="3">
    <source>
        <dbReference type="Pfam" id="PF09992"/>
    </source>
</evidence>
<dbReference type="InterPro" id="IPR012854">
    <property type="entry name" value="Cu_amine_oxidase-like_N"/>
</dbReference>
<reference evidence="4 5" key="1">
    <citation type="submission" date="2014-12" db="EMBL/GenBank/DDBJ databases">
        <title>Draft genome sequence of Cohnella kolymensis strain B-2846.</title>
        <authorList>
            <person name="Karlyshev A.V."/>
            <person name="Kudryashova E.B."/>
        </authorList>
    </citation>
    <scope>NUCLEOTIDE SEQUENCE [LARGE SCALE GENOMIC DNA]</scope>
    <source>
        <strain evidence="4 5">VKM B-2846</strain>
    </source>
</reference>
<dbReference type="Proteomes" id="UP000054526">
    <property type="component" value="Unassembled WGS sequence"/>
</dbReference>
<dbReference type="PANTHER" id="PTHR40446">
    <property type="entry name" value="N-ACETYLGLUCOSAMINE-1-PHOSPHODIESTER ALPHA-N-ACETYLGLUCOSAMINIDASE"/>
    <property type="match status" value="1"/>
</dbReference>
<dbReference type="InterPro" id="IPR036582">
    <property type="entry name" value="Mao_N_sf"/>
</dbReference>
<sequence length="892" mass="94948">MRKNRQKTSKFILPVLAGALVFTSPFSTAVFYPTSHVAAAVTVTYQLVKKDETIVTSGARNVTYAWVPSDSAKPTEVLHVLEIDLNNPYIQLNALSGRGGSVTSGQSVTEMVKETGGVAGVNGDVFGTGNEGAPMGAQINSGELVVSTSQLKGMYAFAVTKDRNPMIDEFSFSGSVTAADGNKFTLSGINKSAYRTEPNSGFSHVDALYVYTNAWTAPERPAKSDTTPTEALVVNGVVTEISVGTQIQTAIPDNGYIVRGHRSAADFITGHLKVGDTVNYNYELKSLTTGKSYDPSTFQMMVGGHTLLLNNGAAIPFTRDVNGVSGYADRARTAVGYSKDGRKVYLLTVEENGAREGVSLKELQQMMVKLGIWKGVNLDGGGSTTMVTRPLGEFQVELAHPTSYGTTQRQVSNGIGVYTDAPAGSLKGIVASGAKTLFIGQQTSYSLKAYDTYYNPIDPNGLKPIWSVNNSLGSFSNGVFQPARAGEATLTVKAGTAKDTLPLEVIGEKQVKRLIIDPSTTALQAGSTISVPVKVELMDGRQLSVPAASVKWEFVGFTGRASGGSLTIDSVGANASVGYAIARYDGFGTVAVLTPGAAASLENFENTTYNVSFSGLPAAETVGSAAITTGIPGRENSKVLDLMYDFTSGSGNRFAYAHLNDGDGLTLEGNPSSMTLDVLGDNSANYLRAEIIDGNGKTHWVDIARQINWSGWKNIRVDLAAQGLKGPSKLTRLYVLNLEQDQDERALQGEVAFDNLTLQYPAGVIDTVNPTIVMTVGKTQATVDGQSAKLPAAPFVQPGTNSNYLPLRFVADTLGAEVKWDNKAKRVTVLRGKTMLELWVGKKDMTLNGVRQPVAVTPIVKNNSVFVPVRLISEQLGQKVEWNGAAKTITIH</sequence>